<feature type="modified residue" description="N6-(pyridoxal phosphate)lysine" evidence="5">
    <location>
        <position position="319"/>
    </location>
</feature>
<dbReference type="InterPro" id="IPR010977">
    <property type="entry name" value="Aromatic_deC"/>
</dbReference>
<accession>A0A6A6WDM7</accession>
<evidence type="ECO:0000256" key="1">
    <source>
        <dbReference type="ARBA" id="ARBA00001933"/>
    </source>
</evidence>
<dbReference type="InterPro" id="IPR015421">
    <property type="entry name" value="PyrdxlP-dep_Trfase_major"/>
</dbReference>
<dbReference type="GO" id="GO:0016831">
    <property type="term" value="F:carboxy-lyase activity"/>
    <property type="evidence" value="ECO:0007669"/>
    <property type="project" value="TreeGrafter"/>
</dbReference>
<dbReference type="Gene3D" id="3.40.640.10">
    <property type="entry name" value="Type I PLP-dependent aspartate aminotransferase-like (Major domain)"/>
    <property type="match status" value="1"/>
</dbReference>
<protein>
    <submittedName>
        <fullName evidence="7">PLP-dependent transferase</fullName>
    </submittedName>
</protein>
<dbReference type="Proteomes" id="UP000799437">
    <property type="component" value="Unassembled WGS sequence"/>
</dbReference>
<evidence type="ECO:0000313" key="7">
    <source>
        <dbReference type="EMBL" id="KAF2760813.1"/>
    </source>
</evidence>
<gene>
    <name evidence="7" type="ORF">EJ05DRAFT_473414</name>
</gene>
<dbReference type="PANTHER" id="PTHR11999:SF165">
    <property type="entry name" value="DECARBOXYLASE, PUTATIVE (AFU_ORTHOLOGUE AFUA_2G04980)-RELATED"/>
    <property type="match status" value="1"/>
</dbReference>
<dbReference type="GO" id="GO:0030170">
    <property type="term" value="F:pyridoxal phosphate binding"/>
    <property type="evidence" value="ECO:0007669"/>
    <property type="project" value="InterPro"/>
</dbReference>
<dbReference type="EMBL" id="ML996567">
    <property type="protein sequence ID" value="KAF2760813.1"/>
    <property type="molecule type" value="Genomic_DNA"/>
</dbReference>
<keyword evidence="8" id="KW-1185">Reference proteome</keyword>
<dbReference type="GeneID" id="54484450"/>
<dbReference type="AlphaFoldDB" id="A0A6A6WDM7"/>
<comment type="similarity">
    <text evidence="2 6">Belongs to the group II decarboxylase family.</text>
</comment>
<dbReference type="GO" id="GO:0005737">
    <property type="term" value="C:cytoplasm"/>
    <property type="evidence" value="ECO:0007669"/>
    <property type="project" value="TreeGrafter"/>
</dbReference>
<keyword evidence="3 5" id="KW-0663">Pyridoxal phosphate</keyword>
<evidence type="ECO:0000256" key="4">
    <source>
        <dbReference type="ARBA" id="ARBA00023239"/>
    </source>
</evidence>
<reference evidence="7" key="1">
    <citation type="journal article" date="2020" name="Stud. Mycol.">
        <title>101 Dothideomycetes genomes: a test case for predicting lifestyles and emergence of pathogens.</title>
        <authorList>
            <person name="Haridas S."/>
            <person name="Albert R."/>
            <person name="Binder M."/>
            <person name="Bloem J."/>
            <person name="Labutti K."/>
            <person name="Salamov A."/>
            <person name="Andreopoulos B."/>
            <person name="Baker S."/>
            <person name="Barry K."/>
            <person name="Bills G."/>
            <person name="Bluhm B."/>
            <person name="Cannon C."/>
            <person name="Castanera R."/>
            <person name="Culley D."/>
            <person name="Daum C."/>
            <person name="Ezra D."/>
            <person name="Gonzalez J."/>
            <person name="Henrissat B."/>
            <person name="Kuo A."/>
            <person name="Liang C."/>
            <person name="Lipzen A."/>
            <person name="Lutzoni F."/>
            <person name="Magnuson J."/>
            <person name="Mondo S."/>
            <person name="Nolan M."/>
            <person name="Ohm R."/>
            <person name="Pangilinan J."/>
            <person name="Park H.-J."/>
            <person name="Ramirez L."/>
            <person name="Alfaro M."/>
            <person name="Sun H."/>
            <person name="Tritt A."/>
            <person name="Yoshinaga Y."/>
            <person name="Zwiers L.-H."/>
            <person name="Turgeon B."/>
            <person name="Goodwin S."/>
            <person name="Spatafora J."/>
            <person name="Crous P."/>
            <person name="Grigoriev I."/>
        </authorList>
    </citation>
    <scope>NUCLEOTIDE SEQUENCE</scope>
    <source>
        <strain evidence="7">CBS 121739</strain>
    </source>
</reference>
<dbReference type="OrthoDB" id="2161780at2759"/>
<evidence type="ECO:0000313" key="8">
    <source>
        <dbReference type="Proteomes" id="UP000799437"/>
    </source>
</evidence>
<name>A0A6A6WDM7_9PEZI</name>
<dbReference type="InterPro" id="IPR015422">
    <property type="entry name" value="PyrdxlP-dep_Trfase_small"/>
</dbReference>
<evidence type="ECO:0000256" key="5">
    <source>
        <dbReference type="PIRSR" id="PIRSR602129-50"/>
    </source>
</evidence>
<organism evidence="7 8">
    <name type="scientific">Pseudovirgaria hyperparasitica</name>
    <dbReference type="NCBI Taxonomy" id="470096"/>
    <lineage>
        <taxon>Eukaryota</taxon>
        <taxon>Fungi</taxon>
        <taxon>Dikarya</taxon>
        <taxon>Ascomycota</taxon>
        <taxon>Pezizomycotina</taxon>
        <taxon>Dothideomycetes</taxon>
        <taxon>Dothideomycetes incertae sedis</taxon>
        <taxon>Acrospermales</taxon>
        <taxon>Acrospermaceae</taxon>
        <taxon>Pseudovirgaria</taxon>
    </lineage>
</organism>
<evidence type="ECO:0000256" key="6">
    <source>
        <dbReference type="RuleBase" id="RU000382"/>
    </source>
</evidence>
<evidence type="ECO:0000256" key="3">
    <source>
        <dbReference type="ARBA" id="ARBA00022898"/>
    </source>
</evidence>
<evidence type="ECO:0000256" key="2">
    <source>
        <dbReference type="ARBA" id="ARBA00009533"/>
    </source>
</evidence>
<dbReference type="InterPro" id="IPR002129">
    <property type="entry name" value="PyrdxlP-dep_de-COase"/>
</dbReference>
<keyword evidence="7" id="KW-0808">Transferase</keyword>
<dbReference type="InterPro" id="IPR015424">
    <property type="entry name" value="PyrdxlP-dep_Trfase"/>
</dbReference>
<sequence>MQSLRSFPNVQSLIDRLLDSAVPGEVLPSQQTLAEARNQLFKTLPSNGIGLESTIEHLTRYIKPALNGNSLTANYYGFVTGGSTAAASLADNLATLYDQNVQVHLPNETIATDLEDAALRMLCSLLSLNAEEWPHRTFTTGATASNVIGLACAREAVISKHLTAKGAYSVSCVGETGLVKAMREAGVEDIQVLTSAPHSSLSKAASILGLGRSCIKLIGHENAPHLIDLAKLESALQEPNVASIVAISCSEVNTGKFATHSESHMREIRHLCDRFNAWVHVDGAFGIFARLLTDADDASLIQASSGIELADSITGDGHKLLNVPYDCGFILTRSRSNAEQVFQNPNAAYLSGGAASDIASPLNIGIENSRRFRALPVYATLVAYGRHGYAEMLERQVRLSRGIAKYITESAHFELLPERTVKEGIKDSFDDVFIIVLFRARDASLNDRLVDLIKATAKIYVSGTAWKGLPACRFAVSNWAVEPERDLQLITSVLEGIVHDWKSRTAA</sequence>
<dbReference type="Gene3D" id="3.90.1150.10">
    <property type="entry name" value="Aspartate Aminotransferase, domain 1"/>
    <property type="match status" value="1"/>
</dbReference>
<comment type="cofactor">
    <cofactor evidence="1 5 6">
        <name>pyridoxal 5'-phosphate</name>
        <dbReference type="ChEBI" id="CHEBI:597326"/>
    </cofactor>
</comment>
<proteinExistence type="inferred from homology"/>
<dbReference type="Pfam" id="PF00282">
    <property type="entry name" value="Pyridoxal_deC"/>
    <property type="match status" value="1"/>
</dbReference>
<keyword evidence="4 6" id="KW-0456">Lyase</keyword>
<dbReference type="GO" id="GO:0016740">
    <property type="term" value="F:transferase activity"/>
    <property type="evidence" value="ECO:0007669"/>
    <property type="project" value="UniProtKB-KW"/>
</dbReference>
<dbReference type="PANTHER" id="PTHR11999">
    <property type="entry name" value="GROUP II PYRIDOXAL-5-PHOSPHATE DECARBOXYLASE"/>
    <property type="match status" value="1"/>
</dbReference>
<dbReference type="SUPFAM" id="SSF53383">
    <property type="entry name" value="PLP-dependent transferases"/>
    <property type="match status" value="1"/>
</dbReference>
<dbReference type="GO" id="GO:0019752">
    <property type="term" value="P:carboxylic acid metabolic process"/>
    <property type="evidence" value="ECO:0007669"/>
    <property type="project" value="InterPro"/>
</dbReference>
<dbReference type="RefSeq" id="XP_033603264.1">
    <property type="nucleotide sequence ID" value="XM_033743396.1"/>
</dbReference>